<gene>
    <name evidence="4" type="ORF">NQ315_015320</name>
</gene>
<dbReference type="AlphaFoldDB" id="A0AAV8V773"/>
<evidence type="ECO:0000313" key="5">
    <source>
        <dbReference type="Proteomes" id="UP001159042"/>
    </source>
</evidence>
<dbReference type="InterPro" id="IPR013762">
    <property type="entry name" value="Integrase-like_cat_sf"/>
</dbReference>
<reference evidence="4 5" key="1">
    <citation type="journal article" date="2023" name="Insect Mol. Biol.">
        <title>Genome sequencing provides insights into the evolution of gene families encoding plant cell wall-degrading enzymes in longhorned beetles.</title>
        <authorList>
            <person name="Shin N.R."/>
            <person name="Okamura Y."/>
            <person name="Kirsch R."/>
            <person name="Pauchet Y."/>
        </authorList>
    </citation>
    <scope>NUCLEOTIDE SEQUENCE [LARGE SCALE GENOMIC DNA]</scope>
    <source>
        <strain evidence="4">EAD_L_NR</strain>
    </source>
</reference>
<name>A0AAV8V773_9CUCU</name>
<feature type="region of interest" description="Disordered" evidence="2">
    <location>
        <begin position="1"/>
        <end position="20"/>
    </location>
</feature>
<dbReference type="InterPro" id="IPR011010">
    <property type="entry name" value="DNA_brk_join_enz"/>
</dbReference>
<dbReference type="Proteomes" id="UP001159042">
    <property type="component" value="Unassembled WGS sequence"/>
</dbReference>
<evidence type="ECO:0000256" key="1">
    <source>
        <dbReference type="ARBA" id="ARBA00023172"/>
    </source>
</evidence>
<protein>
    <recommendedName>
        <fullName evidence="3">SCAN domain-containing protein</fullName>
    </recommendedName>
</protein>
<feature type="domain" description="SCAN" evidence="3">
    <location>
        <begin position="158"/>
        <end position="196"/>
    </location>
</feature>
<proteinExistence type="predicted"/>
<dbReference type="GO" id="GO:0015074">
    <property type="term" value="P:DNA integration"/>
    <property type="evidence" value="ECO:0007669"/>
    <property type="project" value="InterPro"/>
</dbReference>
<dbReference type="InterPro" id="IPR057560">
    <property type="entry name" value="Znf_SCAND3"/>
</dbReference>
<accession>A0AAV8V773</accession>
<organism evidence="4 5">
    <name type="scientific">Exocentrus adspersus</name>
    <dbReference type="NCBI Taxonomy" id="1586481"/>
    <lineage>
        <taxon>Eukaryota</taxon>
        <taxon>Metazoa</taxon>
        <taxon>Ecdysozoa</taxon>
        <taxon>Arthropoda</taxon>
        <taxon>Hexapoda</taxon>
        <taxon>Insecta</taxon>
        <taxon>Pterygota</taxon>
        <taxon>Neoptera</taxon>
        <taxon>Endopterygota</taxon>
        <taxon>Coleoptera</taxon>
        <taxon>Polyphaga</taxon>
        <taxon>Cucujiformia</taxon>
        <taxon>Chrysomeloidea</taxon>
        <taxon>Cerambycidae</taxon>
        <taxon>Lamiinae</taxon>
        <taxon>Acanthocinini</taxon>
        <taxon>Exocentrus</taxon>
    </lineage>
</organism>
<dbReference type="EMBL" id="JANEYG010000409">
    <property type="protein sequence ID" value="KAJ8909800.1"/>
    <property type="molecule type" value="Genomic_DNA"/>
</dbReference>
<sequence>MLSESGIDTGQFKPHSTRHAATSAAFRKGISMDIICKAAGWSQTSTFARFYNRPSEDITPTHPFPRRQELQVHRSLKLNERQGELGEPMCSANGAAAGLCFKLGARNIASESSITIEEPENSIPNKSIVFLQTNINRTPLSDISNKQCPACSNNDLPSDVHKCILCSKNIHAISGCSISAGEEEGYGEKRICIDCSYDKRELAKLPPQACENWGGQVTSG</sequence>
<evidence type="ECO:0000313" key="4">
    <source>
        <dbReference type="EMBL" id="KAJ8909800.1"/>
    </source>
</evidence>
<keyword evidence="5" id="KW-1185">Reference proteome</keyword>
<dbReference type="Pfam" id="PF23663">
    <property type="entry name" value="Znf_SCAND3"/>
    <property type="match status" value="1"/>
</dbReference>
<evidence type="ECO:0000256" key="2">
    <source>
        <dbReference type="SAM" id="MobiDB-lite"/>
    </source>
</evidence>
<evidence type="ECO:0000259" key="3">
    <source>
        <dbReference type="Pfam" id="PF23663"/>
    </source>
</evidence>
<dbReference type="Gene3D" id="1.10.443.10">
    <property type="entry name" value="Intergrase catalytic core"/>
    <property type="match status" value="1"/>
</dbReference>
<comment type="caution">
    <text evidence="4">The sequence shown here is derived from an EMBL/GenBank/DDBJ whole genome shotgun (WGS) entry which is preliminary data.</text>
</comment>
<dbReference type="SUPFAM" id="SSF56349">
    <property type="entry name" value="DNA breaking-rejoining enzymes"/>
    <property type="match status" value="1"/>
</dbReference>
<dbReference type="GO" id="GO:0003677">
    <property type="term" value="F:DNA binding"/>
    <property type="evidence" value="ECO:0007669"/>
    <property type="project" value="InterPro"/>
</dbReference>
<dbReference type="GO" id="GO:0006310">
    <property type="term" value="P:DNA recombination"/>
    <property type="evidence" value="ECO:0007669"/>
    <property type="project" value="UniProtKB-KW"/>
</dbReference>
<keyword evidence="1" id="KW-0233">DNA recombination</keyword>